<dbReference type="PANTHER" id="PTHR10036:SF13">
    <property type="entry name" value="CD59 MOLECULE (CD59 BLOOD GROUP)"/>
    <property type="match status" value="1"/>
</dbReference>
<feature type="domain" description="UPAR/Ly6" evidence="14">
    <location>
        <begin position="124"/>
        <end position="208"/>
    </location>
</feature>
<dbReference type="SMART" id="SM00134">
    <property type="entry name" value="LU"/>
    <property type="match status" value="2"/>
</dbReference>
<evidence type="ECO:0000256" key="11">
    <source>
        <dbReference type="ARBA" id="ARBA00031867"/>
    </source>
</evidence>
<evidence type="ECO:0000256" key="4">
    <source>
        <dbReference type="ARBA" id="ARBA00022729"/>
    </source>
</evidence>
<dbReference type="Proteomes" id="UP001557470">
    <property type="component" value="Unassembled WGS sequence"/>
</dbReference>
<dbReference type="AlphaFoldDB" id="A0ABD0XDU6"/>
<dbReference type="Gene3D" id="2.10.60.10">
    <property type="entry name" value="CD59"/>
    <property type="match status" value="2"/>
</dbReference>
<name>A0ABD0XDU6_UMBPY</name>
<evidence type="ECO:0000256" key="10">
    <source>
        <dbReference type="ARBA" id="ARBA00031590"/>
    </source>
</evidence>
<dbReference type="InterPro" id="IPR056949">
    <property type="entry name" value="CD59"/>
</dbReference>
<keyword evidence="12" id="KW-1133">Transmembrane helix</keyword>
<comment type="subunit">
    <text evidence="2">Interacts with T-cell surface antigen CD2.</text>
</comment>
<keyword evidence="16" id="KW-1185">Reference proteome</keyword>
<evidence type="ECO:0000256" key="8">
    <source>
        <dbReference type="ARBA" id="ARBA00023288"/>
    </source>
</evidence>
<evidence type="ECO:0000256" key="7">
    <source>
        <dbReference type="ARBA" id="ARBA00023180"/>
    </source>
</evidence>
<accession>A0ABD0XDU6</accession>
<evidence type="ECO:0000256" key="6">
    <source>
        <dbReference type="ARBA" id="ARBA00023157"/>
    </source>
</evidence>
<dbReference type="Pfam" id="PF25152">
    <property type="entry name" value="CD59"/>
    <property type="match status" value="1"/>
</dbReference>
<evidence type="ECO:0000256" key="2">
    <source>
        <dbReference type="ARBA" id="ARBA00011481"/>
    </source>
</evidence>
<dbReference type="GO" id="GO:0098552">
    <property type="term" value="C:side of membrane"/>
    <property type="evidence" value="ECO:0007669"/>
    <property type="project" value="UniProtKB-KW"/>
</dbReference>
<protein>
    <recommendedName>
        <fullName evidence="10">MAC-inhibitory protein</fullName>
    </recommendedName>
    <alternativeName>
        <fullName evidence="11">Membrane attack complex inhibition factor</fullName>
    </alternativeName>
    <alternativeName>
        <fullName evidence="9">Protectin</fullName>
    </alternativeName>
</protein>
<keyword evidence="8" id="KW-0449">Lipoprotein</keyword>
<evidence type="ECO:0000256" key="13">
    <source>
        <dbReference type="SAM" id="SignalP"/>
    </source>
</evidence>
<evidence type="ECO:0000259" key="14">
    <source>
        <dbReference type="SMART" id="SM00134"/>
    </source>
</evidence>
<evidence type="ECO:0000256" key="3">
    <source>
        <dbReference type="ARBA" id="ARBA00022622"/>
    </source>
</evidence>
<keyword evidence="6" id="KW-1015">Disulfide bond</keyword>
<keyword evidence="4 13" id="KW-0732">Signal</keyword>
<feature type="chain" id="PRO_5044793015" description="MAC-inhibitory protein" evidence="13">
    <location>
        <begin position="22"/>
        <end position="221"/>
    </location>
</feature>
<evidence type="ECO:0000256" key="9">
    <source>
        <dbReference type="ARBA" id="ARBA00029920"/>
    </source>
</evidence>
<comment type="caution">
    <text evidence="15">The sequence shown here is derived from an EMBL/GenBank/DDBJ whole genome shotgun (WGS) entry which is preliminary data.</text>
</comment>
<evidence type="ECO:0000256" key="1">
    <source>
        <dbReference type="ARBA" id="ARBA00004589"/>
    </source>
</evidence>
<keyword evidence="3" id="KW-0336">GPI-anchor</keyword>
<dbReference type="EMBL" id="JAGEUA010000002">
    <property type="protein sequence ID" value="KAL1007044.1"/>
    <property type="molecule type" value="Genomic_DNA"/>
</dbReference>
<gene>
    <name evidence="15" type="ORF">UPYG_G00081160</name>
</gene>
<dbReference type="InterPro" id="IPR016054">
    <property type="entry name" value="LY6_UPA_recep-like"/>
</dbReference>
<keyword evidence="7" id="KW-0325">Glycoprotein</keyword>
<evidence type="ECO:0000256" key="12">
    <source>
        <dbReference type="SAM" id="Phobius"/>
    </source>
</evidence>
<feature type="domain" description="UPAR/Ly6" evidence="14">
    <location>
        <begin position="22"/>
        <end position="100"/>
    </location>
</feature>
<feature type="signal peptide" evidence="13">
    <location>
        <begin position="1"/>
        <end position="21"/>
    </location>
</feature>
<dbReference type="PANTHER" id="PTHR10036">
    <property type="entry name" value="CD59 GLYCOPROTEIN"/>
    <property type="match status" value="1"/>
</dbReference>
<proteinExistence type="predicted"/>
<dbReference type="SUPFAM" id="SSF57302">
    <property type="entry name" value="Snake toxin-like"/>
    <property type="match status" value="2"/>
</dbReference>
<feature type="transmembrane region" description="Helical" evidence="12">
    <location>
        <begin position="105"/>
        <end position="124"/>
    </location>
</feature>
<dbReference type="CDD" id="cd23554">
    <property type="entry name" value="TFP_LU_ECD_CD59"/>
    <property type="match status" value="1"/>
</dbReference>
<reference evidence="15 16" key="1">
    <citation type="submission" date="2024-06" db="EMBL/GenBank/DDBJ databases">
        <authorList>
            <person name="Pan Q."/>
            <person name="Wen M."/>
            <person name="Jouanno E."/>
            <person name="Zahm M."/>
            <person name="Klopp C."/>
            <person name="Cabau C."/>
            <person name="Louis A."/>
            <person name="Berthelot C."/>
            <person name="Parey E."/>
            <person name="Roest Crollius H."/>
            <person name="Montfort J."/>
            <person name="Robinson-Rechavi M."/>
            <person name="Bouchez O."/>
            <person name="Lampietro C."/>
            <person name="Lopez Roques C."/>
            <person name="Donnadieu C."/>
            <person name="Postlethwait J."/>
            <person name="Bobe J."/>
            <person name="Verreycken H."/>
            <person name="Guiguen Y."/>
        </authorList>
    </citation>
    <scope>NUCLEOTIDE SEQUENCE [LARGE SCALE GENOMIC DNA]</scope>
    <source>
        <strain evidence="15">Up_M1</strain>
        <tissue evidence="15">Testis</tissue>
    </source>
</reference>
<keyword evidence="12" id="KW-0812">Transmembrane</keyword>
<dbReference type="InterPro" id="IPR045860">
    <property type="entry name" value="Snake_toxin-like_sf"/>
</dbReference>
<sequence>MKNYLGVCLVFCFAILGLGSAIKCVRCKDYSATCKSTQDCSYDDACLTLVERGGQTYRQCIKYSDCDTNRLSQMFPAISKFTYKPSCQIGFVRASRTTIKNKMKSYLGVCLVFCIAILGLGSALKCYNCTNSSDSCTDIQVCSTENVCLTLTKNPGGQTNRQCIKLSDCNTNQLSQMFPAISKFTYKCCTDDLCNGANSIGASKHLLGLFASLAVMWWCMH</sequence>
<organism evidence="15 16">
    <name type="scientific">Umbra pygmaea</name>
    <name type="common">Eastern mudminnow</name>
    <dbReference type="NCBI Taxonomy" id="75934"/>
    <lineage>
        <taxon>Eukaryota</taxon>
        <taxon>Metazoa</taxon>
        <taxon>Chordata</taxon>
        <taxon>Craniata</taxon>
        <taxon>Vertebrata</taxon>
        <taxon>Euteleostomi</taxon>
        <taxon>Actinopterygii</taxon>
        <taxon>Neopterygii</taxon>
        <taxon>Teleostei</taxon>
        <taxon>Protacanthopterygii</taxon>
        <taxon>Esociformes</taxon>
        <taxon>Umbridae</taxon>
        <taxon>Umbra</taxon>
    </lineage>
</organism>
<keyword evidence="5 12" id="KW-0472">Membrane</keyword>
<evidence type="ECO:0000256" key="5">
    <source>
        <dbReference type="ARBA" id="ARBA00023136"/>
    </source>
</evidence>
<comment type="subcellular location">
    <subcellularLocation>
        <location evidence="1">Membrane</location>
        <topology evidence="1">Lipid-anchor</topology>
        <topology evidence="1">GPI-anchor</topology>
    </subcellularLocation>
</comment>
<evidence type="ECO:0000313" key="15">
    <source>
        <dbReference type="EMBL" id="KAL1007044.1"/>
    </source>
</evidence>
<evidence type="ECO:0000313" key="16">
    <source>
        <dbReference type="Proteomes" id="UP001557470"/>
    </source>
</evidence>